<organism evidence="2 3">
    <name type="scientific">Dactylosporangium cerinum</name>
    <dbReference type="NCBI Taxonomy" id="1434730"/>
    <lineage>
        <taxon>Bacteria</taxon>
        <taxon>Bacillati</taxon>
        <taxon>Actinomycetota</taxon>
        <taxon>Actinomycetes</taxon>
        <taxon>Micromonosporales</taxon>
        <taxon>Micromonosporaceae</taxon>
        <taxon>Dactylosporangium</taxon>
    </lineage>
</organism>
<gene>
    <name evidence="2" type="ORF">ACFPIJ_16665</name>
</gene>
<reference evidence="3" key="1">
    <citation type="journal article" date="2019" name="Int. J. Syst. Evol. Microbiol.">
        <title>The Global Catalogue of Microorganisms (GCM) 10K type strain sequencing project: providing services to taxonomists for standard genome sequencing and annotation.</title>
        <authorList>
            <consortium name="The Broad Institute Genomics Platform"/>
            <consortium name="The Broad Institute Genome Sequencing Center for Infectious Disease"/>
            <person name="Wu L."/>
            <person name="Ma J."/>
        </authorList>
    </citation>
    <scope>NUCLEOTIDE SEQUENCE [LARGE SCALE GENOMIC DNA]</scope>
    <source>
        <strain evidence="3">CGMCC 4.7152</strain>
    </source>
</reference>
<keyword evidence="2" id="KW-0347">Helicase</keyword>
<keyword evidence="2" id="KW-0547">Nucleotide-binding</keyword>
<sequence>MQQETPGPGPADRVDAVLPDLRVYQRQGLEALAAGLVGGGRGQLLSACGTGKTLVAVHAAAQLVA</sequence>
<protein>
    <submittedName>
        <fullName evidence="2">DEAD/DEAH box helicase family protein</fullName>
    </submittedName>
</protein>
<keyword evidence="2" id="KW-0378">Hydrolase</keyword>
<dbReference type="Pfam" id="PF04851">
    <property type="entry name" value="ResIII"/>
    <property type="match status" value="1"/>
</dbReference>
<evidence type="ECO:0000313" key="3">
    <source>
        <dbReference type="Proteomes" id="UP001595912"/>
    </source>
</evidence>
<accession>A0ABV9VWY9</accession>
<feature type="domain" description="Helicase/UvrB N-terminal" evidence="1">
    <location>
        <begin position="20"/>
        <end position="63"/>
    </location>
</feature>
<keyword evidence="2" id="KW-0067">ATP-binding</keyword>
<name>A0ABV9VWY9_9ACTN</name>
<dbReference type="GO" id="GO:0004386">
    <property type="term" value="F:helicase activity"/>
    <property type="evidence" value="ECO:0007669"/>
    <property type="project" value="UniProtKB-KW"/>
</dbReference>
<dbReference type="InterPro" id="IPR027417">
    <property type="entry name" value="P-loop_NTPase"/>
</dbReference>
<dbReference type="Proteomes" id="UP001595912">
    <property type="component" value="Unassembled WGS sequence"/>
</dbReference>
<dbReference type="EMBL" id="JBHSIU010000018">
    <property type="protein sequence ID" value="MFC4999462.1"/>
    <property type="molecule type" value="Genomic_DNA"/>
</dbReference>
<evidence type="ECO:0000313" key="2">
    <source>
        <dbReference type="EMBL" id="MFC4999462.1"/>
    </source>
</evidence>
<dbReference type="InterPro" id="IPR006935">
    <property type="entry name" value="Helicase/UvrB_N"/>
</dbReference>
<proteinExistence type="predicted"/>
<dbReference type="SUPFAM" id="SSF52540">
    <property type="entry name" value="P-loop containing nucleoside triphosphate hydrolases"/>
    <property type="match status" value="1"/>
</dbReference>
<evidence type="ECO:0000259" key="1">
    <source>
        <dbReference type="Pfam" id="PF04851"/>
    </source>
</evidence>
<dbReference type="Gene3D" id="3.40.50.300">
    <property type="entry name" value="P-loop containing nucleotide triphosphate hydrolases"/>
    <property type="match status" value="1"/>
</dbReference>
<dbReference type="RefSeq" id="WP_380115893.1">
    <property type="nucleotide sequence ID" value="NZ_JBHSIU010000018.1"/>
</dbReference>
<keyword evidence="3" id="KW-1185">Reference proteome</keyword>
<comment type="caution">
    <text evidence="2">The sequence shown here is derived from an EMBL/GenBank/DDBJ whole genome shotgun (WGS) entry which is preliminary data.</text>
</comment>